<feature type="region of interest" description="Disordered" evidence="1">
    <location>
        <begin position="47"/>
        <end position="66"/>
    </location>
</feature>
<dbReference type="EMBL" id="JBBWWR010000006">
    <property type="protein sequence ID" value="KAK8965519.1"/>
    <property type="molecule type" value="Genomic_DNA"/>
</dbReference>
<protein>
    <submittedName>
        <fullName evidence="2">Uncharacterized protein</fullName>
    </submittedName>
</protein>
<gene>
    <name evidence="2" type="ORF">KSP40_PGU006376</name>
</gene>
<evidence type="ECO:0000313" key="2">
    <source>
        <dbReference type="EMBL" id="KAK8965519.1"/>
    </source>
</evidence>
<feature type="region of interest" description="Disordered" evidence="1">
    <location>
        <begin position="1"/>
        <end position="21"/>
    </location>
</feature>
<proteinExistence type="predicted"/>
<sequence>MDWEGAQAVRAAKRREGGDGERCGFCEGRHSEVECEVKRRMKEEWMRRTRGGERKSPGGEVKEEEEPCGMARFRRVGSIGRRSQCQCWKHQCWKKYERNGSALTIRSAAAEVAPADTAAASLVDS</sequence>
<evidence type="ECO:0000313" key="3">
    <source>
        <dbReference type="Proteomes" id="UP001412067"/>
    </source>
</evidence>
<keyword evidence="3" id="KW-1185">Reference proteome</keyword>
<name>A0ABR2MMV3_9ASPA</name>
<feature type="compositionally biased region" description="Basic and acidic residues" evidence="1">
    <location>
        <begin position="47"/>
        <end position="61"/>
    </location>
</feature>
<reference evidence="2 3" key="1">
    <citation type="journal article" date="2022" name="Nat. Plants">
        <title>Genomes of leafy and leafless Platanthera orchids illuminate the evolution of mycoheterotrophy.</title>
        <authorList>
            <person name="Li M.H."/>
            <person name="Liu K.W."/>
            <person name="Li Z."/>
            <person name="Lu H.C."/>
            <person name="Ye Q.L."/>
            <person name="Zhang D."/>
            <person name="Wang J.Y."/>
            <person name="Li Y.F."/>
            <person name="Zhong Z.M."/>
            <person name="Liu X."/>
            <person name="Yu X."/>
            <person name="Liu D.K."/>
            <person name="Tu X.D."/>
            <person name="Liu B."/>
            <person name="Hao Y."/>
            <person name="Liao X.Y."/>
            <person name="Jiang Y.T."/>
            <person name="Sun W.H."/>
            <person name="Chen J."/>
            <person name="Chen Y.Q."/>
            <person name="Ai Y."/>
            <person name="Zhai J.W."/>
            <person name="Wu S.S."/>
            <person name="Zhou Z."/>
            <person name="Hsiao Y.Y."/>
            <person name="Wu W.L."/>
            <person name="Chen Y.Y."/>
            <person name="Lin Y.F."/>
            <person name="Hsu J.L."/>
            <person name="Li C.Y."/>
            <person name="Wang Z.W."/>
            <person name="Zhao X."/>
            <person name="Zhong W.Y."/>
            <person name="Ma X.K."/>
            <person name="Ma L."/>
            <person name="Huang J."/>
            <person name="Chen G.Z."/>
            <person name="Huang M.Z."/>
            <person name="Huang L."/>
            <person name="Peng D.H."/>
            <person name="Luo Y.B."/>
            <person name="Zou S.Q."/>
            <person name="Chen S.P."/>
            <person name="Lan S."/>
            <person name="Tsai W.C."/>
            <person name="Van de Peer Y."/>
            <person name="Liu Z.J."/>
        </authorList>
    </citation>
    <scope>NUCLEOTIDE SEQUENCE [LARGE SCALE GENOMIC DNA]</scope>
    <source>
        <strain evidence="2">Lor288</strain>
    </source>
</reference>
<accession>A0ABR2MMV3</accession>
<evidence type="ECO:0000256" key="1">
    <source>
        <dbReference type="SAM" id="MobiDB-lite"/>
    </source>
</evidence>
<comment type="caution">
    <text evidence="2">The sequence shown here is derived from an EMBL/GenBank/DDBJ whole genome shotgun (WGS) entry which is preliminary data.</text>
</comment>
<dbReference type="Proteomes" id="UP001412067">
    <property type="component" value="Unassembled WGS sequence"/>
</dbReference>
<organism evidence="2 3">
    <name type="scientific">Platanthera guangdongensis</name>
    <dbReference type="NCBI Taxonomy" id="2320717"/>
    <lineage>
        <taxon>Eukaryota</taxon>
        <taxon>Viridiplantae</taxon>
        <taxon>Streptophyta</taxon>
        <taxon>Embryophyta</taxon>
        <taxon>Tracheophyta</taxon>
        <taxon>Spermatophyta</taxon>
        <taxon>Magnoliopsida</taxon>
        <taxon>Liliopsida</taxon>
        <taxon>Asparagales</taxon>
        <taxon>Orchidaceae</taxon>
        <taxon>Orchidoideae</taxon>
        <taxon>Orchideae</taxon>
        <taxon>Orchidinae</taxon>
        <taxon>Platanthera</taxon>
    </lineage>
</organism>